<name>A0A6G9Z0L0_9NOCA</name>
<evidence type="ECO:0000313" key="3">
    <source>
        <dbReference type="Proteomes" id="UP000500953"/>
    </source>
</evidence>
<reference evidence="2 3" key="1">
    <citation type="journal article" date="2019" name="ACS Chem. Biol.">
        <title>Identification and Mobilization of a Cryptic Antibiotic Biosynthesis Gene Locus from a Human-Pathogenic Nocardia Isolate.</title>
        <authorList>
            <person name="Herisse M."/>
            <person name="Ishida K."/>
            <person name="Porter J.L."/>
            <person name="Howden B."/>
            <person name="Hertweck C."/>
            <person name="Stinear T.P."/>
            <person name="Pidot S.J."/>
        </authorList>
    </citation>
    <scope>NUCLEOTIDE SEQUENCE [LARGE SCALE GENOMIC DNA]</scope>
    <source>
        <strain evidence="2 3">AUSMDU00012715</strain>
    </source>
</reference>
<evidence type="ECO:0000313" key="2">
    <source>
        <dbReference type="EMBL" id="QIS18756.1"/>
    </source>
</evidence>
<evidence type="ECO:0000256" key="1">
    <source>
        <dbReference type="SAM" id="MobiDB-lite"/>
    </source>
</evidence>
<dbReference type="AlphaFoldDB" id="A0A6G9Z0L0"/>
<dbReference type="RefSeq" id="WP_167486077.1">
    <property type="nucleotide sequence ID" value="NZ_CP046173.1"/>
</dbReference>
<feature type="region of interest" description="Disordered" evidence="1">
    <location>
        <begin position="175"/>
        <end position="196"/>
    </location>
</feature>
<proteinExistence type="predicted"/>
<dbReference type="Proteomes" id="UP000500953">
    <property type="component" value="Chromosome"/>
</dbReference>
<protein>
    <submittedName>
        <fullName evidence="2">Uncharacterized protein</fullName>
    </submittedName>
</protein>
<gene>
    <name evidence="2" type="ORF">F6W96_11095</name>
</gene>
<accession>A0A6G9Z0L0</accession>
<sequence length="196" mass="21694">MGAEHSYPGYAHAVAALTDEVEHSKMPDPGVKKAVSRQPTDPDLKLQPLTTYLHITAYDATDTRVSAIVCGYTVWPEQLPYEDDRYIGGGTRIELENTTANPGAPGIANRDPNFQDPRAHRSPQWDVFGSWKVTTIKGPDGTGQYGPECLPWYQQQFPTFTKVPDRNELQAPPGYQAPHHPVAPQFPEWIGPTKTG</sequence>
<dbReference type="EMBL" id="CP046173">
    <property type="protein sequence ID" value="QIS18756.1"/>
    <property type="molecule type" value="Genomic_DNA"/>
</dbReference>
<organism evidence="2 3">
    <name type="scientific">Nocardia terpenica</name>
    <dbReference type="NCBI Taxonomy" id="455432"/>
    <lineage>
        <taxon>Bacteria</taxon>
        <taxon>Bacillati</taxon>
        <taxon>Actinomycetota</taxon>
        <taxon>Actinomycetes</taxon>
        <taxon>Mycobacteriales</taxon>
        <taxon>Nocardiaceae</taxon>
        <taxon>Nocardia</taxon>
    </lineage>
</organism>
<feature type="region of interest" description="Disordered" evidence="1">
    <location>
        <begin position="97"/>
        <end position="121"/>
    </location>
</feature>